<dbReference type="InterPro" id="IPR037883">
    <property type="entry name" value="Knr4/Smi1-like_sf"/>
</dbReference>
<name>A0A7M2X5C7_9BACT</name>
<protein>
    <submittedName>
        <fullName evidence="2">SMI1/KNR4 family protein</fullName>
    </submittedName>
</protein>
<dbReference type="InterPro" id="IPR018958">
    <property type="entry name" value="Knr4/Smi1-like_dom"/>
</dbReference>
<dbReference type="Proteomes" id="UP000593765">
    <property type="component" value="Chromosome"/>
</dbReference>
<proteinExistence type="predicted"/>
<dbReference type="SUPFAM" id="SSF160631">
    <property type="entry name" value="SMI1/KNR4-like"/>
    <property type="match status" value="1"/>
</dbReference>
<dbReference type="EMBL" id="CP063458">
    <property type="protein sequence ID" value="QOV92000.1"/>
    <property type="molecule type" value="Genomic_DNA"/>
</dbReference>
<dbReference type="AlphaFoldDB" id="A0A7M2X5C7"/>
<evidence type="ECO:0000259" key="1">
    <source>
        <dbReference type="Pfam" id="PF09346"/>
    </source>
</evidence>
<keyword evidence="3" id="KW-1185">Reference proteome</keyword>
<dbReference type="RefSeq" id="WP_206295325.1">
    <property type="nucleotide sequence ID" value="NZ_CP063458.1"/>
</dbReference>
<evidence type="ECO:0000313" key="3">
    <source>
        <dbReference type="Proteomes" id="UP000593765"/>
    </source>
</evidence>
<accession>A0A7M2X5C7</accession>
<dbReference type="KEGG" id="hbs:IPV69_11865"/>
<feature type="domain" description="Knr4/Smi1-like" evidence="1">
    <location>
        <begin position="32"/>
        <end position="155"/>
    </location>
</feature>
<evidence type="ECO:0000313" key="2">
    <source>
        <dbReference type="EMBL" id="QOV92000.1"/>
    </source>
</evidence>
<organism evidence="2 3">
    <name type="scientific">Humisphaera borealis</name>
    <dbReference type="NCBI Taxonomy" id="2807512"/>
    <lineage>
        <taxon>Bacteria</taxon>
        <taxon>Pseudomonadati</taxon>
        <taxon>Planctomycetota</taxon>
        <taxon>Phycisphaerae</taxon>
        <taxon>Tepidisphaerales</taxon>
        <taxon>Tepidisphaeraceae</taxon>
        <taxon>Humisphaera</taxon>
    </lineage>
</organism>
<sequence length="176" mass="20942">MSLKEVVEYFERVDPKVFEYWCCQETAPAMTDVDRVQADTGFTLPDEFRQFTTSRLAGMHIVVREEVWPRRQGGAFWWFLYGISVFGIGRGVPDWLDMQAQYQRFQDEDRTDLMPFMRVVGDPDRYCFTRVGEIVRWSNNRIDPMPIKSTFSELMMRELMALEERKDRVLRDGLTR</sequence>
<dbReference type="Pfam" id="PF09346">
    <property type="entry name" value="SMI1_KNR4"/>
    <property type="match status" value="1"/>
</dbReference>
<gene>
    <name evidence="2" type="ORF">IPV69_11865</name>
</gene>
<reference evidence="2 3" key="1">
    <citation type="submission" date="2020-10" db="EMBL/GenBank/DDBJ databases">
        <title>Wide distribution of Phycisphaera-like planctomycetes from WD2101 soil group in peatlands and genome analysis of the first cultivated representative.</title>
        <authorList>
            <person name="Dedysh S.N."/>
            <person name="Beletsky A.V."/>
            <person name="Ivanova A."/>
            <person name="Kulichevskaya I.S."/>
            <person name="Suzina N.E."/>
            <person name="Philippov D.A."/>
            <person name="Rakitin A.L."/>
            <person name="Mardanov A.V."/>
            <person name="Ravin N.V."/>
        </authorList>
    </citation>
    <scope>NUCLEOTIDE SEQUENCE [LARGE SCALE GENOMIC DNA]</scope>
    <source>
        <strain evidence="2 3">M1803</strain>
    </source>
</reference>